<name>A0A2P2Q2V5_RHIMU</name>
<comment type="similarity">
    <text evidence="2">Belongs to the PPR family. PCMP-E subfamily.</text>
</comment>
<dbReference type="NCBIfam" id="TIGR00756">
    <property type="entry name" value="PPR"/>
    <property type="match status" value="4"/>
</dbReference>
<evidence type="ECO:0000256" key="3">
    <source>
        <dbReference type="PROSITE-ProRule" id="PRU00708"/>
    </source>
</evidence>
<evidence type="ECO:0000256" key="2">
    <source>
        <dbReference type="ARBA" id="ARBA00061659"/>
    </source>
</evidence>
<feature type="repeat" description="PPR" evidence="3">
    <location>
        <begin position="502"/>
        <end position="536"/>
    </location>
</feature>
<dbReference type="InterPro" id="IPR002885">
    <property type="entry name" value="PPR_rpt"/>
</dbReference>
<dbReference type="Pfam" id="PF13041">
    <property type="entry name" value="PPR_2"/>
    <property type="match status" value="1"/>
</dbReference>
<dbReference type="PANTHER" id="PTHR47926:SF452">
    <property type="entry name" value="PENTATRICOPEPTIDE REPEAT-CONTAINING PROTEIN"/>
    <property type="match status" value="1"/>
</dbReference>
<feature type="repeat" description="PPR" evidence="3">
    <location>
        <begin position="264"/>
        <end position="298"/>
    </location>
</feature>
<evidence type="ECO:0000313" key="4">
    <source>
        <dbReference type="EMBL" id="MBX61346.1"/>
    </source>
</evidence>
<dbReference type="PROSITE" id="PS51375">
    <property type="entry name" value="PPR"/>
    <property type="match status" value="6"/>
</dbReference>
<evidence type="ECO:0000256" key="1">
    <source>
        <dbReference type="ARBA" id="ARBA00022737"/>
    </source>
</evidence>
<organism evidence="4">
    <name type="scientific">Rhizophora mucronata</name>
    <name type="common">Asiatic mangrove</name>
    <dbReference type="NCBI Taxonomy" id="61149"/>
    <lineage>
        <taxon>Eukaryota</taxon>
        <taxon>Viridiplantae</taxon>
        <taxon>Streptophyta</taxon>
        <taxon>Embryophyta</taxon>
        <taxon>Tracheophyta</taxon>
        <taxon>Spermatophyta</taxon>
        <taxon>Magnoliopsida</taxon>
        <taxon>eudicotyledons</taxon>
        <taxon>Gunneridae</taxon>
        <taxon>Pentapetalae</taxon>
        <taxon>rosids</taxon>
        <taxon>fabids</taxon>
        <taxon>Malpighiales</taxon>
        <taxon>Rhizophoraceae</taxon>
        <taxon>Rhizophora</taxon>
    </lineage>
</organism>
<dbReference type="GO" id="GO:0016556">
    <property type="term" value="P:mRNA modification"/>
    <property type="evidence" value="ECO:0007669"/>
    <property type="project" value="UniProtKB-ARBA"/>
</dbReference>
<keyword evidence="1" id="KW-0677">Repeat</keyword>
<reference evidence="4" key="1">
    <citation type="submission" date="2018-02" db="EMBL/GenBank/DDBJ databases">
        <title>Rhizophora mucronata_Transcriptome.</title>
        <authorList>
            <person name="Meera S.P."/>
            <person name="Sreeshan A."/>
            <person name="Augustine A."/>
        </authorList>
    </citation>
    <scope>NUCLEOTIDE SEQUENCE</scope>
    <source>
        <tissue evidence="4">Leaf</tissue>
    </source>
</reference>
<dbReference type="InterPro" id="IPR011990">
    <property type="entry name" value="TPR-like_helical_dom_sf"/>
</dbReference>
<proteinExistence type="inferred from homology"/>
<dbReference type="PANTHER" id="PTHR47926">
    <property type="entry name" value="PENTATRICOPEPTIDE REPEAT-CONTAINING PROTEIN"/>
    <property type="match status" value="1"/>
</dbReference>
<protein>
    <submittedName>
        <fullName evidence="4">Pentatricopeptide repeat-containing protein At4g13650-like</fullName>
    </submittedName>
</protein>
<feature type="repeat" description="PPR" evidence="3">
    <location>
        <begin position="365"/>
        <end position="399"/>
    </location>
</feature>
<dbReference type="FunFam" id="1.25.40.10:FF:000277">
    <property type="entry name" value="Pentatricopeptide repeat-containing protein, mitochondrial"/>
    <property type="match status" value="1"/>
</dbReference>
<feature type="repeat" description="PPR" evidence="3">
    <location>
        <begin position="163"/>
        <end position="197"/>
    </location>
</feature>
<dbReference type="Pfam" id="PF13812">
    <property type="entry name" value="PPR_3"/>
    <property type="match status" value="1"/>
</dbReference>
<dbReference type="Pfam" id="PF01535">
    <property type="entry name" value="PPR"/>
    <property type="match status" value="6"/>
</dbReference>
<dbReference type="InterPro" id="IPR046848">
    <property type="entry name" value="E_motif"/>
</dbReference>
<dbReference type="EMBL" id="GGEC01080862">
    <property type="protein sequence ID" value="MBX61346.1"/>
    <property type="molecule type" value="Transcribed_RNA"/>
</dbReference>
<feature type="repeat" description="PPR" evidence="3">
    <location>
        <begin position="62"/>
        <end position="96"/>
    </location>
</feature>
<dbReference type="Gene3D" id="1.25.40.10">
    <property type="entry name" value="Tetratricopeptide repeat domain"/>
    <property type="match status" value="5"/>
</dbReference>
<dbReference type="InterPro" id="IPR046960">
    <property type="entry name" value="PPR_At4g14850-like_plant"/>
</dbReference>
<dbReference type="GO" id="GO:0005737">
    <property type="term" value="C:cytoplasm"/>
    <property type="evidence" value="ECO:0007669"/>
    <property type="project" value="UniProtKB-ARBA"/>
</dbReference>
<dbReference type="FunFam" id="1.25.40.10:FF:000351">
    <property type="entry name" value="Pentatricopeptide repeat-containing protein"/>
    <property type="match status" value="1"/>
</dbReference>
<dbReference type="FunFam" id="1.25.40.10:FF:000196">
    <property type="entry name" value="Pentatricopeptide repeat-containing protein At4g14850"/>
    <property type="match status" value="1"/>
</dbReference>
<feature type="repeat" description="PPR" evidence="3">
    <location>
        <begin position="467"/>
        <end position="501"/>
    </location>
</feature>
<sequence>MISMKILRNSCSLLMHLNFCTSSQGPFTAADAYCSSKLLSQYFKAGRIVEAEKLFDGMPHRNTVLWSIAIHGYAINGFHQKSLNLFSQMRNSGLFPNSFTVVGVLVSSVAMRDIMLAKSVHGFIVRSGLESDLIVCTALLDAYAKCGNVFYSFQVFREIEKPSLVACNAMVAGLANNGFCEEAVLLSEKFRRGGLSPNVATILTLIRACISLEIRILCESIHGLIVKLDLVSDISVSNAVLHMYSSLMDLRAATKVFDHMDYKDVVSWTTVMGLLIELGDAPEALKLFCRMRDAGVSNDTVALLHLISACAILGDLKRGRQIHARAIVCGFAPELSLANSIIAMYSKCSDLGSSVAVFDQLSARTLVSWTAMISGFLQNGFPREALNVVIKTRREGYLFDSIMLSSALTACGELASLELCRQLHCYALEAGFSQYKSVLNSLISAYSNCGNVDLAHIVFREMGSLRNVISWNAIINGYGINGHGETALALYNEMRKGGDNPDIATYLCILSACSHSGLTNDGLRIFNQMVKDKIYPSQEHYRCVIDLLVQAGCLTDLSEFDCKAFEDMGPNAWKCFLSRFAVHGSVELAEFAAKRLFEREPGESDQVVALSNVYASMGRFEDAETLRSSMQKRGLIKSPGISCLNGIPFDCG</sequence>
<dbReference type="GO" id="GO:0003723">
    <property type="term" value="F:RNA binding"/>
    <property type="evidence" value="ECO:0007669"/>
    <property type="project" value="InterPro"/>
</dbReference>
<accession>A0A2P2Q2V5</accession>
<dbReference type="Pfam" id="PF20431">
    <property type="entry name" value="E_motif"/>
    <property type="match status" value="1"/>
</dbReference>
<dbReference type="AlphaFoldDB" id="A0A2P2Q2V5"/>